<sequence length="80" mass="8969">MKENFDGIPYEDLPIVHIKASKNNTIITVTDAKYQHVTYTSCKKEGFKNARKKTTIAGQTVGVAAGMRMLRRGIKTVRVK</sequence>
<evidence type="ECO:0000256" key="2">
    <source>
        <dbReference type="ARBA" id="ARBA00022980"/>
    </source>
</evidence>
<dbReference type="PANTHER" id="PTHR11759">
    <property type="entry name" value="40S RIBOSOMAL PROTEIN S14/30S RIBOSOMAL PROTEIN S11"/>
    <property type="match status" value="1"/>
</dbReference>
<keyword evidence="3" id="KW-0687">Ribonucleoprotein</keyword>
<dbReference type="AlphaFoldDB" id="A0A914UWK0"/>
<comment type="similarity">
    <text evidence="1">Belongs to the universal ribosomal protein uS11 family.</text>
</comment>
<dbReference type="GO" id="GO:0006412">
    <property type="term" value="P:translation"/>
    <property type="evidence" value="ECO:0007669"/>
    <property type="project" value="InterPro"/>
</dbReference>
<dbReference type="Gene3D" id="3.30.420.80">
    <property type="entry name" value="Ribosomal protein S11"/>
    <property type="match status" value="1"/>
</dbReference>
<dbReference type="GO" id="GO:0003735">
    <property type="term" value="F:structural constituent of ribosome"/>
    <property type="evidence" value="ECO:0007669"/>
    <property type="project" value="InterPro"/>
</dbReference>
<keyword evidence="2" id="KW-0689">Ribosomal protein</keyword>
<evidence type="ECO:0000256" key="1">
    <source>
        <dbReference type="ARBA" id="ARBA00006194"/>
    </source>
</evidence>
<dbReference type="Pfam" id="PF00411">
    <property type="entry name" value="Ribosomal_S11"/>
    <property type="match status" value="1"/>
</dbReference>
<keyword evidence="4" id="KW-1185">Reference proteome</keyword>
<dbReference type="PIRSF" id="PIRSF002131">
    <property type="entry name" value="Ribosomal_S11"/>
    <property type="match status" value="1"/>
</dbReference>
<reference evidence="5" key="1">
    <citation type="submission" date="2022-11" db="UniProtKB">
        <authorList>
            <consortium name="WormBaseParasite"/>
        </authorList>
    </citation>
    <scope>IDENTIFICATION</scope>
</reference>
<accession>A0A914UWK0</accession>
<evidence type="ECO:0000313" key="5">
    <source>
        <dbReference type="WBParaSite" id="PSAMB.scaffold13202size2383.g35353.t1"/>
    </source>
</evidence>
<dbReference type="Proteomes" id="UP000887566">
    <property type="component" value="Unplaced"/>
</dbReference>
<name>A0A914UWK0_9BILA</name>
<protein>
    <submittedName>
        <fullName evidence="5">Ribosomal protein S11</fullName>
    </submittedName>
</protein>
<organism evidence="4 5">
    <name type="scientific">Plectus sambesii</name>
    <dbReference type="NCBI Taxonomy" id="2011161"/>
    <lineage>
        <taxon>Eukaryota</taxon>
        <taxon>Metazoa</taxon>
        <taxon>Ecdysozoa</taxon>
        <taxon>Nematoda</taxon>
        <taxon>Chromadorea</taxon>
        <taxon>Plectida</taxon>
        <taxon>Plectina</taxon>
        <taxon>Plectoidea</taxon>
        <taxon>Plectidae</taxon>
        <taxon>Plectus</taxon>
    </lineage>
</organism>
<proteinExistence type="inferred from homology"/>
<evidence type="ECO:0000256" key="3">
    <source>
        <dbReference type="ARBA" id="ARBA00023274"/>
    </source>
</evidence>
<dbReference type="InterPro" id="IPR036967">
    <property type="entry name" value="Ribosomal_uS11_sf"/>
</dbReference>
<dbReference type="GO" id="GO:0005840">
    <property type="term" value="C:ribosome"/>
    <property type="evidence" value="ECO:0007669"/>
    <property type="project" value="UniProtKB-KW"/>
</dbReference>
<dbReference type="GO" id="GO:1990904">
    <property type="term" value="C:ribonucleoprotein complex"/>
    <property type="evidence" value="ECO:0007669"/>
    <property type="project" value="UniProtKB-KW"/>
</dbReference>
<dbReference type="SUPFAM" id="SSF53137">
    <property type="entry name" value="Translational machinery components"/>
    <property type="match status" value="1"/>
</dbReference>
<dbReference type="WBParaSite" id="PSAMB.scaffold13202size2383.g35353.t1">
    <property type="protein sequence ID" value="PSAMB.scaffold13202size2383.g35353.t1"/>
    <property type="gene ID" value="PSAMB.scaffold13202size2383.g35353"/>
</dbReference>
<dbReference type="InterPro" id="IPR001971">
    <property type="entry name" value="Ribosomal_uS11"/>
</dbReference>
<evidence type="ECO:0000313" key="4">
    <source>
        <dbReference type="Proteomes" id="UP000887566"/>
    </source>
</evidence>